<dbReference type="AlphaFoldDB" id="A0A4P6P145"/>
<evidence type="ECO:0000313" key="2">
    <source>
        <dbReference type="Proteomes" id="UP000290244"/>
    </source>
</evidence>
<dbReference type="Proteomes" id="UP000290244">
    <property type="component" value="Chromosome"/>
</dbReference>
<proteinExistence type="predicted"/>
<dbReference type="KEGG" id="lsd:EMK97_02150"/>
<gene>
    <name evidence="1" type="ORF">EMK97_02150</name>
</gene>
<dbReference type="EMBL" id="CP034759">
    <property type="protein sequence ID" value="QBG34624.1"/>
    <property type="molecule type" value="Genomic_DNA"/>
</dbReference>
<keyword evidence="2" id="KW-1185">Reference proteome</keyword>
<accession>A0A4P6P145</accession>
<evidence type="ECO:0000313" key="1">
    <source>
        <dbReference type="EMBL" id="QBG34624.1"/>
    </source>
</evidence>
<dbReference type="OrthoDB" id="345086at2"/>
<organism evidence="1 2">
    <name type="scientific">Litorilituus sediminis</name>
    <dbReference type="NCBI Taxonomy" id="718192"/>
    <lineage>
        <taxon>Bacteria</taxon>
        <taxon>Pseudomonadati</taxon>
        <taxon>Pseudomonadota</taxon>
        <taxon>Gammaproteobacteria</taxon>
        <taxon>Alteromonadales</taxon>
        <taxon>Colwelliaceae</taxon>
        <taxon>Litorilituus</taxon>
    </lineage>
</organism>
<dbReference type="Gene3D" id="2.60.120.620">
    <property type="entry name" value="q2cbj1_9rhob like domain"/>
    <property type="match status" value="1"/>
</dbReference>
<protein>
    <submittedName>
        <fullName evidence="1">Uncharacterized protein</fullName>
    </submittedName>
</protein>
<name>A0A4P6P145_9GAMM</name>
<sequence length="122" mass="13824">MNSLDYQENGYLHLRQFFNAQELAPLESALRTFHNNWLKENNSAYQAGAINSAYISAKKYLPDGDRETLFHFMMSQKLTDMVKAILITTPVAEDLKTISKGIQTFNQNHLAINLSASLIAKD</sequence>
<dbReference type="RefSeq" id="WP_130599012.1">
    <property type="nucleotide sequence ID" value="NZ_CP034759.1"/>
</dbReference>
<reference evidence="1 2" key="1">
    <citation type="submission" date="2018-12" db="EMBL/GenBank/DDBJ databases">
        <title>Complete genome of Litorilituus sediminis.</title>
        <authorList>
            <person name="Liu A."/>
            <person name="Rong J."/>
        </authorList>
    </citation>
    <scope>NUCLEOTIDE SEQUENCE [LARGE SCALE GENOMIC DNA]</scope>
    <source>
        <strain evidence="1 2">JCM 17549</strain>
    </source>
</reference>